<protein>
    <recommendedName>
        <fullName evidence="2">Endoribonuclease MazF</fullName>
    </recommendedName>
    <alternativeName>
        <fullName evidence="4">Toxin MazF</fullName>
    </alternativeName>
    <alternativeName>
        <fullName evidence="5">mRNA interferase MazF</fullName>
    </alternativeName>
</protein>
<dbReference type="Gene3D" id="2.30.30.110">
    <property type="match status" value="1"/>
</dbReference>
<dbReference type="Proteomes" id="UP000751852">
    <property type="component" value="Unassembled WGS sequence"/>
</dbReference>
<comment type="caution">
    <text evidence="6">The sequence shown here is derived from an EMBL/GenBank/DDBJ whole genome shotgun (WGS) entry which is preliminary data.</text>
</comment>
<dbReference type="Pfam" id="PF02452">
    <property type="entry name" value="PemK_toxin"/>
    <property type="match status" value="1"/>
</dbReference>
<sequence length="238" mass="27954">MSKFNFNQRIHKLKTSGDFKFKNIDYQLDYLLRKFESEEKHKGYYPKFQQGDIVFVDFGLNVNHEFSNSHFAIVMNRNDSHKEDIINVVPLSSKYNPKYLKINIDMKLKYITKALDTLNDKKKNYENILSELNEFNPHVMSDEEIRLKFAEFIEWESSSSKKIDKLNKDVKKAKDAIEKLKKLKNTSFACVNSFQPISKFRIKNIYPKEISNVSVDAITLLAIINQINSDLLSLPRIE</sequence>
<reference evidence="6 7" key="1">
    <citation type="submission" date="2020-04" db="EMBL/GenBank/DDBJ databases">
        <title>Staphylococcus species from domestic dog.</title>
        <authorList>
            <person name="Paterson G.K."/>
        </authorList>
    </citation>
    <scope>NUCLEOTIDE SEQUENCE [LARGE SCALE GENOMIC DNA]</scope>
    <source>
        <strain evidence="6 7">H16/1A</strain>
    </source>
</reference>
<dbReference type="EMBL" id="JABANU010000013">
    <property type="protein sequence ID" value="MBI5975161.1"/>
    <property type="molecule type" value="Genomic_DNA"/>
</dbReference>
<evidence type="ECO:0000256" key="5">
    <source>
        <dbReference type="ARBA" id="ARBA00032054"/>
    </source>
</evidence>
<keyword evidence="7" id="KW-1185">Reference proteome</keyword>
<organism evidence="6 7">
    <name type="scientific">Staphylococcus canis</name>
    <dbReference type="NCBI Taxonomy" id="2724942"/>
    <lineage>
        <taxon>Bacteria</taxon>
        <taxon>Bacillati</taxon>
        <taxon>Bacillota</taxon>
        <taxon>Bacilli</taxon>
        <taxon>Bacillales</taxon>
        <taxon>Staphylococcaceae</taxon>
        <taxon>Staphylococcus</taxon>
    </lineage>
</organism>
<accession>A0ABS0T8T1</accession>
<dbReference type="RefSeq" id="WP_198617943.1">
    <property type="nucleotide sequence ID" value="NZ_JABANU010000013.1"/>
</dbReference>
<comment type="similarity">
    <text evidence="1">Belongs to the PemK/MazF family.</text>
</comment>
<dbReference type="InterPro" id="IPR003477">
    <property type="entry name" value="PemK-like"/>
</dbReference>
<name>A0ABS0T8T1_9STAP</name>
<evidence type="ECO:0000256" key="2">
    <source>
        <dbReference type="ARBA" id="ARBA00019638"/>
    </source>
</evidence>
<evidence type="ECO:0000256" key="4">
    <source>
        <dbReference type="ARBA" id="ARBA00031226"/>
    </source>
</evidence>
<evidence type="ECO:0000313" key="7">
    <source>
        <dbReference type="Proteomes" id="UP000751852"/>
    </source>
</evidence>
<evidence type="ECO:0000256" key="1">
    <source>
        <dbReference type="ARBA" id="ARBA00007521"/>
    </source>
</evidence>
<evidence type="ECO:0000256" key="3">
    <source>
        <dbReference type="ARBA" id="ARBA00022649"/>
    </source>
</evidence>
<keyword evidence="3" id="KW-1277">Toxin-antitoxin system</keyword>
<proteinExistence type="inferred from homology"/>
<dbReference type="SUPFAM" id="SSF50118">
    <property type="entry name" value="Cell growth inhibitor/plasmid maintenance toxic component"/>
    <property type="match status" value="1"/>
</dbReference>
<evidence type="ECO:0000313" key="6">
    <source>
        <dbReference type="EMBL" id="MBI5975161.1"/>
    </source>
</evidence>
<gene>
    <name evidence="6" type="ORF">HHH54_06035</name>
</gene>
<dbReference type="InterPro" id="IPR011067">
    <property type="entry name" value="Plasmid_toxin/cell-grow_inhib"/>
</dbReference>